<dbReference type="GO" id="GO:0005886">
    <property type="term" value="C:plasma membrane"/>
    <property type="evidence" value="ECO:0007669"/>
    <property type="project" value="UniProtKB-SubCell"/>
</dbReference>
<evidence type="ECO:0000256" key="2">
    <source>
        <dbReference type="ARBA" id="ARBA00011131"/>
    </source>
</evidence>
<dbReference type="PROSITE" id="PS00211">
    <property type="entry name" value="ABC_TRANSPORTER_1"/>
    <property type="match status" value="1"/>
</dbReference>
<keyword evidence="6" id="KW-0067">ATP-binding</keyword>
<dbReference type="Proteomes" id="UP000077857">
    <property type="component" value="Unassembled WGS sequence"/>
</dbReference>
<dbReference type="RefSeq" id="WP_064030427.1">
    <property type="nucleotide sequence ID" value="NZ_CP133985.1"/>
</dbReference>
<dbReference type="SUPFAM" id="SSF52540">
    <property type="entry name" value="P-loop containing nucleoside triphosphate hydrolases"/>
    <property type="match status" value="1"/>
</dbReference>
<dbReference type="EMBL" id="LUUJ01000057">
    <property type="protein sequence ID" value="OAI18558.1"/>
    <property type="molecule type" value="Genomic_DNA"/>
</dbReference>
<dbReference type="CDD" id="cd03255">
    <property type="entry name" value="ABC_MJ0796_LolCDE_FtsE"/>
    <property type="match status" value="1"/>
</dbReference>
<dbReference type="GO" id="GO:0022857">
    <property type="term" value="F:transmembrane transporter activity"/>
    <property type="evidence" value="ECO:0007669"/>
    <property type="project" value="TreeGrafter"/>
</dbReference>
<comment type="subunit">
    <text evidence="2">The complex is composed of two ATP-binding proteins (HrtA), two transmembrane proteins (HrtB) and a solute-binding protein.</text>
</comment>
<keyword evidence="4" id="KW-1003">Cell membrane</keyword>
<evidence type="ECO:0000313" key="13">
    <source>
        <dbReference type="EMBL" id="OAI21446.1"/>
    </source>
</evidence>
<dbReference type="Gene3D" id="3.40.50.300">
    <property type="entry name" value="P-loop containing nucleotide triphosphate hydrolases"/>
    <property type="match status" value="1"/>
</dbReference>
<dbReference type="EMBL" id="LUUL01000141">
    <property type="protein sequence ID" value="OAI21446.1"/>
    <property type="molecule type" value="Genomic_DNA"/>
</dbReference>
<dbReference type="Proteomes" id="UP000077734">
    <property type="component" value="Unassembled WGS sequence"/>
</dbReference>
<dbReference type="GO" id="GO:0016887">
    <property type="term" value="F:ATP hydrolysis activity"/>
    <property type="evidence" value="ECO:0007669"/>
    <property type="project" value="InterPro"/>
</dbReference>
<evidence type="ECO:0000313" key="15">
    <source>
        <dbReference type="Proteomes" id="UP000077857"/>
    </source>
</evidence>
<organism evidence="12 15">
    <name type="scientific">Methylomonas koyamae</name>
    <dbReference type="NCBI Taxonomy" id="702114"/>
    <lineage>
        <taxon>Bacteria</taxon>
        <taxon>Pseudomonadati</taxon>
        <taxon>Pseudomonadota</taxon>
        <taxon>Gammaproteobacteria</taxon>
        <taxon>Methylococcales</taxon>
        <taxon>Methylococcaceae</taxon>
        <taxon>Methylomonas</taxon>
    </lineage>
</organism>
<dbReference type="InterPro" id="IPR015854">
    <property type="entry name" value="ABC_transpr_LolD-like"/>
</dbReference>
<protein>
    <recommendedName>
        <fullName evidence="9">Putative hemin import ATP-binding protein HrtA</fullName>
    </recommendedName>
</protein>
<dbReference type="InterPro" id="IPR003439">
    <property type="entry name" value="ABC_transporter-like_ATP-bd"/>
</dbReference>
<gene>
    <name evidence="13" type="ORF">A1356_21075</name>
    <name evidence="12" type="ORF">A1507_09395</name>
</gene>
<keyword evidence="14" id="KW-1185">Reference proteome</keyword>
<keyword evidence="5" id="KW-0547">Nucleotide-binding</keyword>
<accession>A0A177NKH0</accession>
<evidence type="ECO:0000313" key="14">
    <source>
        <dbReference type="Proteomes" id="UP000077734"/>
    </source>
</evidence>
<dbReference type="InterPro" id="IPR027417">
    <property type="entry name" value="P-loop_NTPase"/>
</dbReference>
<comment type="similarity">
    <text evidence="8">Belongs to the ABC transporter superfamily. HrtA family.</text>
</comment>
<evidence type="ECO:0000259" key="11">
    <source>
        <dbReference type="PROSITE" id="PS50893"/>
    </source>
</evidence>
<evidence type="ECO:0000256" key="10">
    <source>
        <dbReference type="ARBA" id="ARBA00024721"/>
    </source>
</evidence>
<evidence type="ECO:0000256" key="7">
    <source>
        <dbReference type="ARBA" id="ARBA00023136"/>
    </source>
</evidence>
<sequence length="247" mass="27219">MKNVLVCRGITKSYGSGDLVEQVLKRVDLEFSQGQASVLVGPSGSGKTTLLSILGCLLAPSNGELLVENNPVNFSDKSSLTEVRRQKLGFIFQQAQLLPFLTIDDNLSVIGRNAGMTQPDIDQRVNKLLDRLQLQPLRHKYPSQLSGGQRQRVAIARALLHRPSIVLADEPTAALDWNTGKTVVELLLEQARIENAVLVVVTHDTRMLPLFDRILSIADGLLVERQQTAATENTFYTETNLDHPPGF</sequence>
<dbReference type="InterPro" id="IPR017871">
    <property type="entry name" value="ABC_transporter-like_CS"/>
</dbReference>
<dbReference type="KEGG" id="mko:MKLM6_3011"/>
<dbReference type="SMART" id="SM00382">
    <property type="entry name" value="AAA"/>
    <property type="match status" value="1"/>
</dbReference>
<dbReference type="InterPro" id="IPR017911">
    <property type="entry name" value="MacB-like_ATP-bd"/>
</dbReference>
<comment type="subcellular location">
    <subcellularLocation>
        <location evidence="1">Cell membrane</location>
        <topology evidence="1">Peripheral membrane protein</topology>
    </subcellularLocation>
</comment>
<evidence type="ECO:0000313" key="12">
    <source>
        <dbReference type="EMBL" id="OAI18558.1"/>
    </source>
</evidence>
<evidence type="ECO:0000256" key="3">
    <source>
        <dbReference type="ARBA" id="ARBA00022448"/>
    </source>
</evidence>
<dbReference type="AlphaFoldDB" id="A0A177NKH0"/>
<evidence type="ECO:0000256" key="4">
    <source>
        <dbReference type="ARBA" id="ARBA00022475"/>
    </source>
</evidence>
<evidence type="ECO:0000256" key="8">
    <source>
        <dbReference type="ARBA" id="ARBA00024359"/>
    </source>
</evidence>
<dbReference type="PROSITE" id="PS50893">
    <property type="entry name" value="ABC_TRANSPORTER_2"/>
    <property type="match status" value="1"/>
</dbReference>
<reference evidence="12 15" key="1">
    <citation type="submission" date="2016-03" db="EMBL/GenBank/DDBJ databases">
        <authorList>
            <person name="Ploux O."/>
        </authorList>
    </citation>
    <scope>NUCLEOTIDE SEQUENCE [LARGE SCALE GENOMIC DNA]</scope>
    <source>
        <strain evidence="12 15">R-45378</strain>
    </source>
</reference>
<proteinExistence type="inferred from homology"/>
<evidence type="ECO:0000256" key="9">
    <source>
        <dbReference type="ARBA" id="ARBA00024432"/>
    </source>
</evidence>
<dbReference type="PANTHER" id="PTHR24220:SF666">
    <property type="entry name" value="HEMIN IMPORT ATP-BINDING PROTEIN HRTA-RELATED"/>
    <property type="match status" value="1"/>
</dbReference>
<keyword evidence="7" id="KW-0472">Membrane</keyword>
<dbReference type="PANTHER" id="PTHR24220">
    <property type="entry name" value="IMPORT ATP-BINDING PROTEIN"/>
    <property type="match status" value="1"/>
</dbReference>
<evidence type="ECO:0000256" key="1">
    <source>
        <dbReference type="ARBA" id="ARBA00004202"/>
    </source>
</evidence>
<dbReference type="Pfam" id="PF00005">
    <property type="entry name" value="ABC_tran"/>
    <property type="match status" value="1"/>
</dbReference>
<keyword evidence="3" id="KW-0813">Transport</keyword>
<reference evidence="13 14" key="2">
    <citation type="submission" date="2016-03" db="EMBL/GenBank/DDBJ databases">
        <authorList>
            <person name="Heylen K."/>
            <person name="De Vos P."/>
            <person name="Vekeman B."/>
        </authorList>
    </citation>
    <scope>NUCLEOTIDE SEQUENCE [LARGE SCALE GENOMIC DNA]</scope>
    <source>
        <strain evidence="13 14">R-49807</strain>
    </source>
</reference>
<comment type="function">
    <text evidence="10">Part of the ABC transporter complex hrt involved in hemin import. Responsible for energy coupling to the transport system.</text>
</comment>
<dbReference type="GO" id="GO:0005524">
    <property type="term" value="F:ATP binding"/>
    <property type="evidence" value="ECO:0007669"/>
    <property type="project" value="UniProtKB-KW"/>
</dbReference>
<evidence type="ECO:0000256" key="5">
    <source>
        <dbReference type="ARBA" id="ARBA00022741"/>
    </source>
</evidence>
<dbReference type="InterPro" id="IPR003593">
    <property type="entry name" value="AAA+_ATPase"/>
</dbReference>
<name>A0A177NKH0_9GAMM</name>
<comment type="caution">
    <text evidence="12">The sequence shown here is derived from an EMBL/GenBank/DDBJ whole genome shotgun (WGS) entry which is preliminary data.</text>
</comment>
<feature type="domain" description="ABC transporter" evidence="11">
    <location>
        <begin position="5"/>
        <end position="244"/>
    </location>
</feature>
<dbReference type="OrthoDB" id="9802264at2"/>
<evidence type="ECO:0000256" key="6">
    <source>
        <dbReference type="ARBA" id="ARBA00022840"/>
    </source>
</evidence>